<feature type="region of interest" description="Disordered" evidence="3">
    <location>
        <begin position="338"/>
        <end position="358"/>
    </location>
</feature>
<feature type="compositionally biased region" description="Polar residues" evidence="3">
    <location>
        <begin position="263"/>
        <end position="280"/>
    </location>
</feature>
<protein>
    <submittedName>
        <fullName evidence="5">Zinc finger C-x8-C-x5-C-x3-H type family protein</fullName>
    </submittedName>
</protein>
<evidence type="ECO:0000256" key="1">
    <source>
        <dbReference type="ARBA" id="ARBA00023125"/>
    </source>
</evidence>
<dbReference type="EMBL" id="BJWL01000005">
    <property type="protein sequence ID" value="GFY87875.1"/>
    <property type="molecule type" value="Genomic_DNA"/>
</dbReference>
<dbReference type="GO" id="GO:0003677">
    <property type="term" value="F:DNA binding"/>
    <property type="evidence" value="ECO:0007669"/>
    <property type="project" value="UniProtKB-KW"/>
</dbReference>
<name>A0A7J0EN01_9ERIC</name>
<dbReference type="GO" id="GO:0008270">
    <property type="term" value="F:zinc ion binding"/>
    <property type="evidence" value="ECO:0007669"/>
    <property type="project" value="UniProtKB-KW"/>
</dbReference>
<dbReference type="PROSITE" id="PS50103">
    <property type="entry name" value="ZF_C3H1"/>
    <property type="match status" value="1"/>
</dbReference>
<keyword evidence="2" id="KW-0479">Metal-binding</keyword>
<reference evidence="5 6" key="1">
    <citation type="submission" date="2019-07" db="EMBL/GenBank/DDBJ databases">
        <title>De Novo Assembly of kiwifruit Actinidia rufa.</title>
        <authorList>
            <person name="Sugita-Konishi S."/>
            <person name="Sato K."/>
            <person name="Mori E."/>
            <person name="Abe Y."/>
            <person name="Kisaki G."/>
            <person name="Hamano K."/>
            <person name="Suezawa K."/>
            <person name="Otani M."/>
            <person name="Fukuda T."/>
            <person name="Manabe T."/>
            <person name="Gomi K."/>
            <person name="Tabuchi M."/>
            <person name="Akimitsu K."/>
            <person name="Kataoka I."/>
        </authorList>
    </citation>
    <scope>NUCLEOTIDE SEQUENCE [LARGE SCALE GENOMIC DNA]</scope>
    <source>
        <strain evidence="6">cv. Fuchu</strain>
    </source>
</reference>
<dbReference type="AlphaFoldDB" id="A0A7J0EN01"/>
<comment type="caution">
    <text evidence="5">The sequence shown here is derived from an EMBL/GenBank/DDBJ whole genome shotgun (WGS) entry which is preliminary data.</text>
</comment>
<keyword evidence="2" id="KW-0862">Zinc</keyword>
<evidence type="ECO:0000256" key="3">
    <source>
        <dbReference type="SAM" id="MobiDB-lite"/>
    </source>
</evidence>
<feature type="domain" description="C3H1-type" evidence="4">
    <location>
        <begin position="709"/>
        <end position="737"/>
    </location>
</feature>
<feature type="region of interest" description="Disordered" evidence="3">
    <location>
        <begin position="240"/>
        <end position="284"/>
    </location>
</feature>
<feature type="region of interest" description="Disordered" evidence="3">
    <location>
        <begin position="491"/>
        <end position="515"/>
    </location>
</feature>
<feature type="region of interest" description="Disordered" evidence="3">
    <location>
        <begin position="109"/>
        <end position="138"/>
    </location>
</feature>
<evidence type="ECO:0000256" key="2">
    <source>
        <dbReference type="PROSITE-ProRule" id="PRU00723"/>
    </source>
</evidence>
<dbReference type="PANTHER" id="PTHR33400:SF9">
    <property type="entry name" value="C3H1-TYPE DOMAIN-CONTAINING PROTEIN"/>
    <property type="match status" value="1"/>
</dbReference>
<gene>
    <name evidence="5" type="ORF">Acr_05g0015140</name>
</gene>
<feature type="zinc finger region" description="C3H1-type" evidence="2">
    <location>
        <begin position="709"/>
        <end position="737"/>
    </location>
</feature>
<keyword evidence="6" id="KW-1185">Reference proteome</keyword>
<dbReference type="InterPro" id="IPR000571">
    <property type="entry name" value="Znf_CCCH"/>
</dbReference>
<dbReference type="Proteomes" id="UP000585474">
    <property type="component" value="Unassembled WGS sequence"/>
</dbReference>
<evidence type="ECO:0000313" key="6">
    <source>
        <dbReference type="Proteomes" id="UP000585474"/>
    </source>
</evidence>
<dbReference type="PANTHER" id="PTHR33400">
    <property type="entry name" value="ZINC FINGER CCCH DOMAIN-CONTAINING PROTEIN 6-RELATED"/>
    <property type="match status" value="1"/>
</dbReference>
<organism evidence="5 6">
    <name type="scientific">Actinidia rufa</name>
    <dbReference type="NCBI Taxonomy" id="165716"/>
    <lineage>
        <taxon>Eukaryota</taxon>
        <taxon>Viridiplantae</taxon>
        <taxon>Streptophyta</taxon>
        <taxon>Embryophyta</taxon>
        <taxon>Tracheophyta</taxon>
        <taxon>Spermatophyta</taxon>
        <taxon>Magnoliopsida</taxon>
        <taxon>eudicotyledons</taxon>
        <taxon>Gunneridae</taxon>
        <taxon>Pentapetalae</taxon>
        <taxon>asterids</taxon>
        <taxon>Ericales</taxon>
        <taxon>Actinidiaceae</taxon>
        <taxon>Actinidia</taxon>
    </lineage>
</organism>
<keyword evidence="1" id="KW-0238">DNA-binding</keyword>
<keyword evidence="2" id="KW-0863">Zinc-finger</keyword>
<evidence type="ECO:0000313" key="5">
    <source>
        <dbReference type="EMBL" id="GFY87875.1"/>
    </source>
</evidence>
<sequence length="780" mass="84207">MGTPKDKLSRIPQIQWKYPPKLKLSSNWHVAAGEASKEAETQKHREMRELEAIYPRLSDIPPNPSLRLDVQEDHLDDIHIPCVPITPIEEEGGEDLPSDMEAPQNVSFNLESEGGEDLPSDTAAPQNDSFDSESLAFPRGLASGNPIAPECVPQTSLISSTNDNPAAEVLSGFDTDVVVAVVAAVTAIKKSKEQGSLIDTDLLIKFLSDPKMIEKLIKEQGASANTKTEPICGAMPLTASVPLPSNKPGPSEKVFNEDGPLTKTGNSSISGPNPVTSSVAVSDPKSDRVIEKLTSELGAAAKVEAAPLSGPKCATPSVALLGQKLDPLIERLIQKHRAPTDTGPAPLPGSKLAKPSVALPSPKPDPVIEKMIQKHISPADTETALISEPKLAAPSVALPSTKPDPEIERLIQKYRAPFDTGVALISGSNLVTPSVALPCTKPDPEIERLIQKYRAPFDTGVAPISGSNLVTPSVAISSTKFDPEIENLIHKHRGPTDTGVAPLSRSKPVPSRVAFPSPRSVPVVKMSIHEHGVPTDAGSVPFSLGKLTPPRSSLPSSTPSMIEIKRMINEYGTPDGTGNESISRSMPLSLQVPVSNPKPDVVFPARMNSYSLQNVGETGIELEGRLTLPSLANVKKALSPDSVPISSFLAKTAPPAKDINYIKSLIRQHGDMQETQDYNLSQYRNFDVHLQDSKQVPHLKANKLMPKVRILQKPCSYFNSPKGCRNGSNCLYRHDMPKKLQPGSVLDAPYAKRMKLDRENHRKDLNDDGFSNRYIHLRSL</sequence>
<dbReference type="OrthoDB" id="1928519at2759"/>
<proteinExistence type="predicted"/>
<accession>A0A7J0EN01</accession>
<evidence type="ECO:0000259" key="4">
    <source>
        <dbReference type="PROSITE" id="PS50103"/>
    </source>
</evidence>